<proteinExistence type="inferred from homology"/>
<name>A0ABR2HU78_9EUKA</name>
<sequence>MFGKLYIDGIDVSRDIQKVMNYLTMSANQKNPRALYALGIIYYFTLSANQNYADAQIALDQIYMGITRVQYYNINKAIHYFRQASNNNNNIAQYYLGFICLNEGPTINEVRKGISYLKLSAKNGNHDAQTMLGHFYIEGKNIDRDVNEAIRLYKEASCFSIYEAKNNLGVIYKEGYGNVEKNISKKAFKMVMIFVQYFRHKKKKI</sequence>
<dbReference type="PANTHER" id="PTHR11102">
    <property type="entry name" value="SEL-1-LIKE PROTEIN"/>
    <property type="match status" value="1"/>
</dbReference>
<dbReference type="Proteomes" id="UP001470230">
    <property type="component" value="Unassembled WGS sequence"/>
</dbReference>
<comment type="caution">
    <text evidence="2">The sequence shown here is derived from an EMBL/GenBank/DDBJ whole genome shotgun (WGS) entry which is preliminary data.</text>
</comment>
<evidence type="ECO:0000313" key="3">
    <source>
        <dbReference type="Proteomes" id="UP001470230"/>
    </source>
</evidence>
<dbReference type="Pfam" id="PF08238">
    <property type="entry name" value="Sel1"/>
    <property type="match status" value="6"/>
</dbReference>
<evidence type="ECO:0008006" key="4">
    <source>
        <dbReference type="Google" id="ProtNLM"/>
    </source>
</evidence>
<dbReference type="EMBL" id="JAPFFF010000023">
    <property type="protein sequence ID" value="KAK8852710.1"/>
    <property type="molecule type" value="Genomic_DNA"/>
</dbReference>
<keyword evidence="3" id="KW-1185">Reference proteome</keyword>
<dbReference type="InterPro" id="IPR011990">
    <property type="entry name" value="TPR-like_helical_dom_sf"/>
</dbReference>
<dbReference type="InterPro" id="IPR006597">
    <property type="entry name" value="Sel1-like"/>
</dbReference>
<dbReference type="SUPFAM" id="SSF81901">
    <property type="entry name" value="HCP-like"/>
    <property type="match status" value="2"/>
</dbReference>
<organism evidence="2 3">
    <name type="scientific">Tritrichomonas musculus</name>
    <dbReference type="NCBI Taxonomy" id="1915356"/>
    <lineage>
        <taxon>Eukaryota</taxon>
        <taxon>Metamonada</taxon>
        <taxon>Parabasalia</taxon>
        <taxon>Tritrichomonadida</taxon>
        <taxon>Tritrichomonadidae</taxon>
        <taxon>Tritrichomonas</taxon>
    </lineage>
</organism>
<dbReference type="Gene3D" id="1.25.40.10">
    <property type="entry name" value="Tetratricopeptide repeat domain"/>
    <property type="match status" value="2"/>
</dbReference>
<reference evidence="2 3" key="1">
    <citation type="submission" date="2024-04" db="EMBL/GenBank/DDBJ databases">
        <title>Tritrichomonas musculus Genome.</title>
        <authorList>
            <person name="Alves-Ferreira E."/>
            <person name="Grigg M."/>
            <person name="Lorenzi H."/>
            <person name="Galac M."/>
        </authorList>
    </citation>
    <scope>NUCLEOTIDE SEQUENCE [LARGE SCALE GENOMIC DNA]</scope>
    <source>
        <strain evidence="2 3">EAF2021</strain>
    </source>
</reference>
<dbReference type="InterPro" id="IPR050767">
    <property type="entry name" value="Sel1_AlgK"/>
</dbReference>
<protein>
    <recommendedName>
        <fullName evidence="4">HCP-like protein</fullName>
    </recommendedName>
</protein>
<dbReference type="SMART" id="SM00671">
    <property type="entry name" value="SEL1"/>
    <property type="match status" value="4"/>
</dbReference>
<dbReference type="PANTHER" id="PTHR11102:SF160">
    <property type="entry name" value="ERAD-ASSOCIATED E3 UBIQUITIN-PROTEIN LIGASE COMPONENT HRD3"/>
    <property type="match status" value="1"/>
</dbReference>
<accession>A0ABR2HU78</accession>
<evidence type="ECO:0000256" key="1">
    <source>
        <dbReference type="ARBA" id="ARBA00038101"/>
    </source>
</evidence>
<comment type="similarity">
    <text evidence="1">Belongs to the sel-1 family.</text>
</comment>
<evidence type="ECO:0000313" key="2">
    <source>
        <dbReference type="EMBL" id="KAK8852710.1"/>
    </source>
</evidence>
<gene>
    <name evidence="2" type="ORF">M9Y10_017699</name>
</gene>